<feature type="compositionally biased region" description="Low complexity" evidence="1">
    <location>
        <begin position="20"/>
        <end position="32"/>
    </location>
</feature>
<feature type="domain" description="DUF8198" evidence="2">
    <location>
        <begin position="49"/>
        <end position="257"/>
    </location>
</feature>
<protein>
    <recommendedName>
        <fullName evidence="2">DUF8198 domain-containing protein</fullName>
    </recommendedName>
</protein>
<dbReference type="EMBL" id="PTQZ01000047">
    <property type="protein sequence ID" value="PQA48273.1"/>
    <property type="molecule type" value="Genomic_DNA"/>
</dbReference>
<dbReference type="Proteomes" id="UP000243900">
    <property type="component" value="Unassembled WGS sequence"/>
</dbReference>
<dbReference type="Pfam" id="PF26621">
    <property type="entry name" value="DUF8198"/>
    <property type="match status" value="1"/>
</dbReference>
<accession>A0A2P6ATW1</accession>
<dbReference type="InterPro" id="IPR058511">
    <property type="entry name" value="DUF8198"/>
</dbReference>
<dbReference type="NCBIfam" id="NF047641">
    <property type="entry name" value="FFLEE_fam"/>
    <property type="match status" value="1"/>
</dbReference>
<sequence length="266" mass="29341">MSALAHDRDVGNTNEEAAMATSPATTDAGTPGTAERIRAGIARYRAWARHQDSELASQVLSVQAVQSARLRRTHAALLADGRFAPITEFFLSEIYTGLDLDELAREIEKALPVATRMLPDSVMRTAATAVEANALTGELDEEVARDLLARGITTPDDADMAAAYRRCGHYEERHEQMHLLRELGLGLDRYVRSRLITATFKMAARPARMAGLGGLYDFMARGFAVMKPMKSVADFLDLFIGREARILDNLAQGHEYPFEFAHETTT</sequence>
<evidence type="ECO:0000313" key="4">
    <source>
        <dbReference type="Proteomes" id="UP000243900"/>
    </source>
</evidence>
<dbReference type="OrthoDB" id="7957365at2"/>
<organism evidence="3 4">
    <name type="scientific">Amnimonas aquatica</name>
    <dbReference type="NCBI Taxonomy" id="2094561"/>
    <lineage>
        <taxon>Bacteria</taxon>
        <taxon>Pseudomonadati</taxon>
        <taxon>Pseudomonadota</taxon>
        <taxon>Gammaproteobacteria</taxon>
        <taxon>Moraxellales</taxon>
        <taxon>Moraxellaceae</taxon>
        <taxon>Amnimonas</taxon>
    </lineage>
</organism>
<feature type="compositionally biased region" description="Basic and acidic residues" evidence="1">
    <location>
        <begin position="1"/>
        <end position="10"/>
    </location>
</feature>
<dbReference type="InterPro" id="IPR058063">
    <property type="entry name" value="FFLEE_fam"/>
</dbReference>
<gene>
    <name evidence="3" type="ORF">C5O18_03395</name>
</gene>
<proteinExistence type="predicted"/>
<evidence type="ECO:0000259" key="2">
    <source>
        <dbReference type="Pfam" id="PF26621"/>
    </source>
</evidence>
<keyword evidence="4" id="KW-1185">Reference proteome</keyword>
<dbReference type="RefSeq" id="WP_105191465.1">
    <property type="nucleotide sequence ID" value="NZ_PTQZ01000047.1"/>
</dbReference>
<evidence type="ECO:0000313" key="3">
    <source>
        <dbReference type="EMBL" id="PQA48273.1"/>
    </source>
</evidence>
<comment type="caution">
    <text evidence="3">The sequence shown here is derived from an EMBL/GenBank/DDBJ whole genome shotgun (WGS) entry which is preliminary data.</text>
</comment>
<reference evidence="4" key="1">
    <citation type="submission" date="2018-02" db="EMBL/GenBank/DDBJ databases">
        <title>Genome sequencing of Solimonas sp. HR-BB.</title>
        <authorList>
            <person name="Lee Y."/>
            <person name="Jeon C.O."/>
        </authorList>
    </citation>
    <scope>NUCLEOTIDE SEQUENCE [LARGE SCALE GENOMIC DNA]</scope>
    <source>
        <strain evidence="4">HR-E</strain>
    </source>
</reference>
<evidence type="ECO:0000256" key="1">
    <source>
        <dbReference type="SAM" id="MobiDB-lite"/>
    </source>
</evidence>
<name>A0A2P6ATW1_9GAMM</name>
<dbReference type="AlphaFoldDB" id="A0A2P6ATW1"/>
<feature type="region of interest" description="Disordered" evidence="1">
    <location>
        <begin position="1"/>
        <end position="32"/>
    </location>
</feature>